<feature type="chain" id="PRO_5018157870" evidence="4">
    <location>
        <begin position="28"/>
        <end position="439"/>
    </location>
</feature>
<dbReference type="EMBL" id="QOKZ01000001">
    <property type="protein sequence ID" value="RMC37444.1"/>
    <property type="molecule type" value="Genomic_DNA"/>
</dbReference>
<keyword evidence="6" id="KW-1185">Reference proteome</keyword>
<dbReference type="Gene3D" id="3.40.190.10">
    <property type="entry name" value="Periplasmic binding protein-like II"/>
    <property type="match status" value="2"/>
</dbReference>
<dbReference type="GO" id="GO:0042597">
    <property type="term" value="C:periplasmic space"/>
    <property type="evidence" value="ECO:0007669"/>
    <property type="project" value="UniProtKB-SubCell"/>
</dbReference>
<comment type="caution">
    <text evidence="5">The sequence shown here is derived from an EMBL/GenBank/DDBJ whole genome shotgun (WGS) entry which is preliminary data.</text>
</comment>
<name>A0A3M0MMA6_9RHOB</name>
<protein>
    <submittedName>
        <fullName evidence="5">Carbohydrate ABC transporter substrate-binding protein</fullName>
    </submittedName>
</protein>
<evidence type="ECO:0000313" key="6">
    <source>
        <dbReference type="Proteomes" id="UP000273516"/>
    </source>
</evidence>
<feature type="signal peptide" evidence="4">
    <location>
        <begin position="1"/>
        <end position="27"/>
    </location>
</feature>
<evidence type="ECO:0000313" key="5">
    <source>
        <dbReference type="EMBL" id="RMC37444.1"/>
    </source>
</evidence>
<organism evidence="5 6">
    <name type="scientific">Paracoccus alkanivorans</name>
    <dbReference type="NCBI Taxonomy" id="2116655"/>
    <lineage>
        <taxon>Bacteria</taxon>
        <taxon>Pseudomonadati</taxon>
        <taxon>Pseudomonadota</taxon>
        <taxon>Alphaproteobacteria</taxon>
        <taxon>Rhodobacterales</taxon>
        <taxon>Paracoccaceae</taxon>
        <taxon>Paracoccus</taxon>
    </lineage>
</organism>
<dbReference type="AlphaFoldDB" id="A0A3M0MMA6"/>
<evidence type="ECO:0000256" key="4">
    <source>
        <dbReference type="SAM" id="SignalP"/>
    </source>
</evidence>
<gene>
    <name evidence="5" type="ORF">C9E81_01440</name>
</gene>
<keyword evidence="4" id="KW-0732">Signal</keyword>
<accession>A0A3M0MMA6</accession>
<dbReference type="InterPro" id="IPR006059">
    <property type="entry name" value="SBP"/>
</dbReference>
<proteinExistence type="inferred from homology"/>
<comment type="subcellular location">
    <subcellularLocation>
        <location evidence="1">Periplasm</location>
    </subcellularLocation>
</comment>
<dbReference type="PANTHER" id="PTHR43649:SF29">
    <property type="entry name" value="OSMOPROTECTIVE COMPOUNDS-BINDING PROTEIN GGTB"/>
    <property type="match status" value="1"/>
</dbReference>
<comment type="similarity">
    <text evidence="2">Belongs to the bacterial solute-binding protein 1 family.</text>
</comment>
<keyword evidence="3" id="KW-0813">Transport</keyword>
<dbReference type="Pfam" id="PF01547">
    <property type="entry name" value="SBP_bac_1"/>
    <property type="match status" value="1"/>
</dbReference>
<evidence type="ECO:0000256" key="1">
    <source>
        <dbReference type="ARBA" id="ARBA00004418"/>
    </source>
</evidence>
<dbReference type="InterPro" id="IPR050490">
    <property type="entry name" value="Bact_solute-bd_prot1"/>
</dbReference>
<dbReference type="PANTHER" id="PTHR43649">
    <property type="entry name" value="ARABINOSE-BINDING PROTEIN-RELATED"/>
    <property type="match status" value="1"/>
</dbReference>
<reference evidence="5 6" key="1">
    <citation type="submission" date="2018-07" db="EMBL/GenBank/DDBJ databases">
        <authorList>
            <person name="Zhang Y."/>
            <person name="Wang L."/>
            <person name="Ma S."/>
        </authorList>
    </citation>
    <scope>NUCLEOTIDE SEQUENCE [LARGE SCALE GENOMIC DNA]</scope>
    <source>
        <strain evidence="5 6">4-2</strain>
    </source>
</reference>
<dbReference type="RefSeq" id="WP_122110533.1">
    <property type="nucleotide sequence ID" value="NZ_QOKZ01000001.1"/>
</dbReference>
<dbReference type="OrthoDB" id="2509690at2"/>
<dbReference type="Proteomes" id="UP000273516">
    <property type="component" value="Unassembled WGS sequence"/>
</dbReference>
<dbReference type="SUPFAM" id="SSF53850">
    <property type="entry name" value="Periplasmic binding protein-like II"/>
    <property type="match status" value="1"/>
</dbReference>
<sequence length="439" mass="47478">MKTSKYMKTVLLSACSAIGLAAANAAAAEVVVADPDAQVDHSGTLSILTKFGSQQLSPYFADIAEKYQELHPDVSIELIQETDDSVKDKTKTLVATNSLPDIFFTWTGTWGGNFIRGDRAVDLTAVVGPDTEWGRTLTPAALDAFVYNDRNFGVPLYLDAKFMGYNKKIFADLGIEVPESFEELLTACDSIRDAGITPVSLGNKESWPVVHYIGQLVAYNVPTETLKKDFDPATAEYSDPGYIASLRQFDEFRKRCTDGAPNGISYEAAVQAFSDEKSAMYYQEILEFDESATEETTMRPEDFGYFTLPVPEGAKGDPNAIEGAPEGYMVSAASDNIPLAVDFLKFLTSQENGKILSASPYGQPSAVIGGSDEATMNPNVVAGMADIDKASYLMPWLDTVNHPRVAAAWLTSLQSLTSGGMTPEEVMNTVRDAASAADQ</sequence>
<evidence type="ECO:0000256" key="2">
    <source>
        <dbReference type="ARBA" id="ARBA00008520"/>
    </source>
</evidence>
<evidence type="ECO:0000256" key="3">
    <source>
        <dbReference type="ARBA" id="ARBA00022448"/>
    </source>
</evidence>